<dbReference type="AlphaFoldDB" id="A0A0H3C4S9"/>
<proteinExistence type="predicted"/>
<dbReference type="GeneID" id="56567745"/>
<gene>
    <name evidence="1" type="ordered locus">BbuZS7_0320</name>
</gene>
<sequence length="228" mass="26880">MRKITIMILFYGLIINVCPTTTTSILKLNKKANKHTIEKLYQKSMLLKDSKKYNKAIESLTKIINMDQNQADAHLLLSELEYLNKNWKKAIIKSQDYLKIIDFKDKKNFLDISWAYFLIGEVKNSMDYIIKFFQSGKELFRENIFIAIDALFKKSIYHFTNNENAAFNAILSSTFQLALNDDTLFIIFLNNLEIIKQIPFYHFNRKKLEELYLQISTLKTIQNTTCRT</sequence>
<evidence type="ECO:0008006" key="3">
    <source>
        <dbReference type="Google" id="ProtNLM"/>
    </source>
</evidence>
<protein>
    <recommendedName>
        <fullName evidence="3">Tetratricopeptide repeat domain protein</fullName>
    </recommendedName>
</protein>
<dbReference type="EMBL" id="CP001205">
    <property type="protein sequence ID" value="ACK75035.1"/>
    <property type="molecule type" value="Genomic_DNA"/>
</dbReference>
<evidence type="ECO:0000313" key="1">
    <source>
        <dbReference type="EMBL" id="ACK75035.1"/>
    </source>
</evidence>
<dbReference type="RefSeq" id="WP_002657754.1">
    <property type="nucleotide sequence ID" value="NC_011728.1"/>
</dbReference>
<dbReference type="HOGENOM" id="CLU_106185_0_0_12"/>
<organism evidence="1 2">
    <name type="scientific">Borreliella burgdorferi (strain ZS7)</name>
    <name type="common">Borrelia burgdorferi</name>
    <dbReference type="NCBI Taxonomy" id="445985"/>
    <lineage>
        <taxon>Bacteria</taxon>
        <taxon>Pseudomonadati</taxon>
        <taxon>Spirochaetota</taxon>
        <taxon>Spirochaetia</taxon>
        <taxon>Spirochaetales</taxon>
        <taxon>Borreliaceae</taxon>
        <taxon>Borreliella</taxon>
    </lineage>
</organism>
<dbReference type="KEGG" id="bbz:BbuZS7_0320"/>
<dbReference type="SUPFAM" id="SSF48452">
    <property type="entry name" value="TPR-like"/>
    <property type="match status" value="1"/>
</dbReference>
<accession>A0A0H3C4S9</accession>
<evidence type="ECO:0000313" key="2">
    <source>
        <dbReference type="Proteomes" id="UP000006901"/>
    </source>
</evidence>
<dbReference type="InterPro" id="IPR011990">
    <property type="entry name" value="TPR-like_helical_dom_sf"/>
</dbReference>
<name>A0A0H3C4S9_BORBZ</name>
<dbReference type="Gene3D" id="1.25.40.10">
    <property type="entry name" value="Tetratricopeptide repeat domain"/>
    <property type="match status" value="1"/>
</dbReference>
<reference evidence="1 2" key="1">
    <citation type="journal article" date="2011" name="J. Bacteriol.">
        <title>Whole-genome sequences of thirteen isolates of Borrelia burgdorferi.</title>
        <authorList>
            <person name="Schutzer S.E."/>
            <person name="Fraser-Liggett C.M."/>
            <person name="Casjens S.R."/>
            <person name="Qiu W.G."/>
            <person name="Dunn J.J."/>
            <person name="Mongodin E.F."/>
            <person name="Luft B.J."/>
        </authorList>
    </citation>
    <scope>NUCLEOTIDE SEQUENCE [LARGE SCALE GENOMIC DNA]</scope>
    <source>
        <strain evidence="1 2">ZS7</strain>
    </source>
</reference>
<dbReference type="Proteomes" id="UP000006901">
    <property type="component" value="Chromosome"/>
</dbReference>